<feature type="compositionally biased region" description="Low complexity" evidence="1">
    <location>
        <begin position="151"/>
        <end position="164"/>
    </location>
</feature>
<sequence>MSPIVSVLALVAATLIAVAAGPARASGDRDALSDETIGLMIDDSGPGQAEALLGVLYLRGMRIESDPIAASAWLDRAARAGHPAGIYGAARMHADGIGVPVDAGRARQLLGDADPTRFGPLADAVRRLRRDLGLPDAVAAPASPPDHDAAKPSSPTSMAAEVNAPPAPPPASAEPIVQPEPPVTAPAVSVEAALPAEPARTEPAQAEPAPASPLATMADPARGAVASGSASMPPPASPAAIEPQHAMTAPPADAIAGPFAQLATLFSEASTATELSRIRGIVPPHLLQGHELSVRTVRLGDGRTAWRIVATGFAHRDDVRIFCGLVTASGLGCLPRQ</sequence>
<organism evidence="3 4">
    <name type="scientific">Azospirillum oleiclasticum</name>
    <dbReference type="NCBI Taxonomy" id="2735135"/>
    <lineage>
        <taxon>Bacteria</taxon>
        <taxon>Pseudomonadati</taxon>
        <taxon>Pseudomonadota</taxon>
        <taxon>Alphaproteobacteria</taxon>
        <taxon>Rhodospirillales</taxon>
        <taxon>Azospirillaceae</taxon>
        <taxon>Azospirillum</taxon>
    </lineage>
</organism>
<dbReference type="EMBL" id="JABFDB010000001">
    <property type="protein sequence ID" value="NYZ18137.1"/>
    <property type="molecule type" value="Genomic_DNA"/>
</dbReference>
<name>A0ABX2T1F0_9PROT</name>
<feature type="signal peptide" evidence="2">
    <location>
        <begin position="1"/>
        <end position="25"/>
    </location>
</feature>
<evidence type="ECO:0000313" key="3">
    <source>
        <dbReference type="EMBL" id="NYZ18137.1"/>
    </source>
</evidence>
<feature type="compositionally biased region" description="Pro residues" evidence="1">
    <location>
        <begin position="165"/>
        <end position="182"/>
    </location>
</feature>
<dbReference type="Gene3D" id="1.25.40.10">
    <property type="entry name" value="Tetratricopeptide repeat domain"/>
    <property type="match status" value="1"/>
</dbReference>
<dbReference type="SMART" id="SM00671">
    <property type="entry name" value="SEL1"/>
    <property type="match status" value="2"/>
</dbReference>
<feature type="compositionally biased region" description="Low complexity" evidence="1">
    <location>
        <begin position="197"/>
        <end position="215"/>
    </location>
</feature>
<reference evidence="3 4" key="1">
    <citation type="submission" date="2020-05" db="EMBL/GenBank/DDBJ databases">
        <title>Azospirillum oleiclasticum sp. nov, a nitrogen-fixing and heavy crude oil-emulsifying bacterium isolated from the crude oil of Yumen Oilfield.</title>
        <authorList>
            <person name="Wu D."/>
            <person name="Cai M."/>
            <person name="Zhang X."/>
        </authorList>
    </citation>
    <scope>NUCLEOTIDE SEQUENCE [LARGE SCALE GENOMIC DNA]</scope>
    <source>
        <strain evidence="3 4">ROY-1-1-2</strain>
    </source>
</reference>
<accession>A0ABX2T1F0</accession>
<dbReference type="InterPro" id="IPR011990">
    <property type="entry name" value="TPR-like_helical_dom_sf"/>
</dbReference>
<proteinExistence type="predicted"/>
<feature type="region of interest" description="Disordered" evidence="1">
    <location>
        <begin position="136"/>
        <end position="182"/>
    </location>
</feature>
<comment type="caution">
    <text evidence="3">The sequence shown here is derived from an EMBL/GenBank/DDBJ whole genome shotgun (WGS) entry which is preliminary data.</text>
</comment>
<dbReference type="InterPro" id="IPR006597">
    <property type="entry name" value="Sel1-like"/>
</dbReference>
<evidence type="ECO:0000256" key="2">
    <source>
        <dbReference type="SAM" id="SignalP"/>
    </source>
</evidence>
<feature type="chain" id="PRO_5045225258" description="Sel1 repeat family protein" evidence="2">
    <location>
        <begin position="26"/>
        <end position="337"/>
    </location>
</feature>
<dbReference type="Proteomes" id="UP000584642">
    <property type="component" value="Unassembled WGS sequence"/>
</dbReference>
<feature type="region of interest" description="Disordered" evidence="1">
    <location>
        <begin position="223"/>
        <end position="247"/>
    </location>
</feature>
<evidence type="ECO:0008006" key="5">
    <source>
        <dbReference type="Google" id="ProtNLM"/>
    </source>
</evidence>
<gene>
    <name evidence="3" type="ORF">HND93_00315</name>
</gene>
<dbReference type="SUPFAM" id="SSF81901">
    <property type="entry name" value="HCP-like"/>
    <property type="match status" value="1"/>
</dbReference>
<protein>
    <recommendedName>
        <fullName evidence="5">Sel1 repeat family protein</fullName>
    </recommendedName>
</protein>
<keyword evidence="2" id="KW-0732">Signal</keyword>
<feature type="region of interest" description="Disordered" evidence="1">
    <location>
        <begin position="197"/>
        <end position="216"/>
    </location>
</feature>
<dbReference type="Pfam" id="PF08238">
    <property type="entry name" value="Sel1"/>
    <property type="match status" value="2"/>
</dbReference>
<evidence type="ECO:0000313" key="4">
    <source>
        <dbReference type="Proteomes" id="UP000584642"/>
    </source>
</evidence>
<evidence type="ECO:0000256" key="1">
    <source>
        <dbReference type="SAM" id="MobiDB-lite"/>
    </source>
</evidence>
<keyword evidence="4" id="KW-1185">Reference proteome</keyword>
<dbReference type="RefSeq" id="WP_180279906.1">
    <property type="nucleotide sequence ID" value="NZ_JABFDB010000001.1"/>
</dbReference>